<gene>
    <name evidence="1" type="ORF">RXV94_10480</name>
</gene>
<evidence type="ECO:0000313" key="2">
    <source>
        <dbReference type="Proteomes" id="UP001268651"/>
    </source>
</evidence>
<reference evidence="1 2" key="1">
    <citation type="submission" date="2023-10" db="EMBL/GenBank/DDBJ databases">
        <title>Marimonas sp. nov. isolated from tidal mud flat.</title>
        <authorList>
            <person name="Jaincy N.J."/>
            <person name="Srinivasan S."/>
            <person name="Lee S.-S."/>
        </authorList>
    </citation>
    <scope>NUCLEOTIDE SEQUENCE [LARGE SCALE GENOMIC DNA]</scope>
    <source>
        <strain evidence="1 2">MJ-SS3</strain>
    </source>
</reference>
<dbReference type="Proteomes" id="UP001268651">
    <property type="component" value="Unassembled WGS sequence"/>
</dbReference>
<comment type="caution">
    <text evidence="1">The sequence shown here is derived from an EMBL/GenBank/DDBJ whole genome shotgun (WGS) entry which is preliminary data.</text>
</comment>
<evidence type="ECO:0008006" key="3">
    <source>
        <dbReference type="Google" id="ProtNLM"/>
    </source>
</evidence>
<dbReference type="RefSeq" id="WP_316662669.1">
    <property type="nucleotide sequence ID" value="NZ_JAWHTF010000005.1"/>
</dbReference>
<organism evidence="1 2">
    <name type="scientific">Gilvirhabdus luticola</name>
    <dbReference type="NCBI Taxonomy" id="3079858"/>
    <lineage>
        <taxon>Bacteria</taxon>
        <taxon>Pseudomonadati</taxon>
        <taxon>Bacteroidota</taxon>
        <taxon>Flavobacteriia</taxon>
        <taxon>Flavobacteriales</taxon>
        <taxon>Flavobacteriaceae</taxon>
        <taxon>Gilvirhabdus</taxon>
    </lineage>
</organism>
<proteinExistence type="predicted"/>
<dbReference type="EMBL" id="JAWHTF010000005">
    <property type="protein sequence ID" value="MDU8886586.1"/>
    <property type="molecule type" value="Genomic_DNA"/>
</dbReference>
<name>A0ABU3U8F9_9FLAO</name>
<keyword evidence="2" id="KW-1185">Reference proteome</keyword>
<evidence type="ECO:0000313" key="1">
    <source>
        <dbReference type="EMBL" id="MDU8886586.1"/>
    </source>
</evidence>
<accession>A0ABU3U8F9</accession>
<protein>
    <recommendedName>
        <fullName evidence="3">Lipocalin-like domain-containing protein</fullName>
    </recommendedName>
</protein>
<sequence length="138" mass="16007">MKHLIFTLIFISLSLLVKAQDISIIGKWSVIEFTMVKGEKTNTTSESTLKEDKSAWDLYFFNDGTLKQSSNMRNGSLESQEGTWTIENDNLFLSLIFNGRKIKLEYKYQQQEDLLILKRSNPTGTMKIITKFKKEKKV</sequence>